<feature type="transmembrane region" description="Helical" evidence="1">
    <location>
        <begin position="221"/>
        <end position="241"/>
    </location>
</feature>
<dbReference type="EMBL" id="BMPI01000003">
    <property type="protein sequence ID" value="GGM09641.1"/>
    <property type="molecule type" value="Genomic_DNA"/>
</dbReference>
<keyword evidence="1" id="KW-0812">Transmembrane</keyword>
<feature type="transmembrane region" description="Helical" evidence="1">
    <location>
        <begin position="40"/>
        <end position="62"/>
    </location>
</feature>
<feature type="transmembrane region" description="Helical" evidence="1">
    <location>
        <begin position="168"/>
        <end position="187"/>
    </location>
</feature>
<dbReference type="Proteomes" id="UP000642070">
    <property type="component" value="Unassembled WGS sequence"/>
</dbReference>
<evidence type="ECO:0000256" key="1">
    <source>
        <dbReference type="SAM" id="Phobius"/>
    </source>
</evidence>
<evidence type="ECO:0000313" key="2">
    <source>
        <dbReference type="EMBL" id="GGM09641.1"/>
    </source>
</evidence>
<feature type="transmembrane region" description="Helical" evidence="1">
    <location>
        <begin position="97"/>
        <end position="115"/>
    </location>
</feature>
<reference evidence="2" key="1">
    <citation type="journal article" date="2014" name="Int. J. Syst. Evol. Microbiol.">
        <title>Complete genome sequence of Corynebacterium casei LMG S-19264T (=DSM 44701T), isolated from a smear-ripened cheese.</title>
        <authorList>
            <consortium name="US DOE Joint Genome Institute (JGI-PGF)"/>
            <person name="Walter F."/>
            <person name="Albersmeier A."/>
            <person name="Kalinowski J."/>
            <person name="Ruckert C."/>
        </authorList>
    </citation>
    <scope>NUCLEOTIDE SEQUENCE</scope>
    <source>
        <strain evidence="2">JCM 19831</strain>
    </source>
</reference>
<evidence type="ECO:0000313" key="3">
    <source>
        <dbReference type="Proteomes" id="UP000642070"/>
    </source>
</evidence>
<reference evidence="2" key="2">
    <citation type="submission" date="2020-09" db="EMBL/GenBank/DDBJ databases">
        <authorList>
            <person name="Sun Q."/>
            <person name="Ohkuma M."/>
        </authorList>
    </citation>
    <scope>NUCLEOTIDE SEQUENCE</scope>
    <source>
        <strain evidence="2">JCM 19831</strain>
    </source>
</reference>
<keyword evidence="1" id="KW-1133">Transmembrane helix</keyword>
<protein>
    <submittedName>
        <fullName evidence="2">Uncharacterized protein</fullName>
    </submittedName>
</protein>
<feature type="transmembrane region" description="Helical" evidence="1">
    <location>
        <begin position="127"/>
        <end position="148"/>
    </location>
</feature>
<feature type="transmembrane region" description="Helical" evidence="1">
    <location>
        <begin position="74"/>
        <end position="91"/>
    </location>
</feature>
<feature type="transmembrane region" description="Helical" evidence="1">
    <location>
        <begin position="194"/>
        <end position="215"/>
    </location>
</feature>
<feature type="transmembrane region" description="Helical" evidence="1">
    <location>
        <begin position="9"/>
        <end position="28"/>
    </location>
</feature>
<accession>A0A917T4Y7</accession>
<name>A0A917T4Y7_9ACTN</name>
<comment type="caution">
    <text evidence="2">The sequence shown here is derived from an EMBL/GenBank/DDBJ whole genome shotgun (WGS) entry which is preliminary data.</text>
</comment>
<dbReference type="RefSeq" id="WP_190248323.1">
    <property type="nucleotide sequence ID" value="NZ_BMPI01000003.1"/>
</dbReference>
<organism evidence="2 3">
    <name type="scientific">Dactylosporangium sucinum</name>
    <dbReference type="NCBI Taxonomy" id="1424081"/>
    <lineage>
        <taxon>Bacteria</taxon>
        <taxon>Bacillati</taxon>
        <taxon>Actinomycetota</taxon>
        <taxon>Actinomycetes</taxon>
        <taxon>Micromonosporales</taxon>
        <taxon>Micromonosporaceae</taxon>
        <taxon>Dactylosporangium</taxon>
    </lineage>
</organism>
<keyword evidence="1" id="KW-0472">Membrane</keyword>
<gene>
    <name evidence="2" type="ORF">GCM10007977_008460</name>
</gene>
<dbReference type="AlphaFoldDB" id="A0A917T4Y7"/>
<keyword evidence="3" id="KW-1185">Reference proteome</keyword>
<proteinExistence type="predicted"/>
<sequence length="251" mass="25437">MSGTAVRTAGVRVAAVVFALTWLVYPGFGVPDLAVTWDPAWAVALEAGWGLLFTVLVAAAFARVAVRPRRSAPAVVQLLCVAAALAVSAAASLEWALLLVALAVAGEALVVAFAPGREPLTTGGVRVDRPLAVLAGLGALPWLAYANAMYAANRLGLPEDISIGIDHYAVQGAVGLALVVLSWTAACRPRLRRFAGVGVGLVAAYLGLVCLAFPGTPGGFGPVWSALSMAWGIAFGTLAAVRGAGPGADPC</sequence>